<protein>
    <submittedName>
        <fullName evidence="12">VTT domain-containing protein</fullName>
    </submittedName>
</protein>
<feature type="transmembrane region" description="Helical" evidence="10">
    <location>
        <begin position="171"/>
        <end position="189"/>
    </location>
</feature>
<dbReference type="PANTHER" id="PTHR30353:SF0">
    <property type="entry name" value="TRANSMEMBRANE PROTEIN"/>
    <property type="match status" value="1"/>
</dbReference>
<dbReference type="InterPro" id="IPR032816">
    <property type="entry name" value="VTT_dom"/>
</dbReference>
<dbReference type="Pfam" id="PF09335">
    <property type="entry name" value="VTT_dom"/>
    <property type="match status" value="1"/>
</dbReference>
<evidence type="ECO:0000256" key="4">
    <source>
        <dbReference type="ARBA" id="ARBA00022679"/>
    </source>
</evidence>
<evidence type="ECO:0000259" key="11">
    <source>
        <dbReference type="Pfam" id="PF09335"/>
    </source>
</evidence>
<evidence type="ECO:0000256" key="5">
    <source>
        <dbReference type="ARBA" id="ARBA00022692"/>
    </source>
</evidence>
<dbReference type="InterPro" id="IPR000462">
    <property type="entry name" value="CDP-OH_P_trans"/>
</dbReference>
<evidence type="ECO:0000313" key="13">
    <source>
        <dbReference type="Proteomes" id="UP001056455"/>
    </source>
</evidence>
<comment type="similarity">
    <text evidence="2">Belongs to the DedA family.</text>
</comment>
<dbReference type="Proteomes" id="UP001056455">
    <property type="component" value="Chromosome"/>
</dbReference>
<feature type="transmembrane region" description="Helical" evidence="10">
    <location>
        <begin position="296"/>
        <end position="318"/>
    </location>
</feature>
<keyword evidence="6 10" id="KW-1133">Transmembrane helix</keyword>
<dbReference type="InterPro" id="IPR048254">
    <property type="entry name" value="CDP_ALCOHOL_P_TRANSF_CS"/>
</dbReference>
<evidence type="ECO:0000256" key="1">
    <source>
        <dbReference type="ARBA" id="ARBA00004651"/>
    </source>
</evidence>
<reference evidence="12" key="1">
    <citation type="submission" date="2022-06" db="EMBL/GenBank/DDBJ databases">
        <title>Ornithinimicrobium HY1793.</title>
        <authorList>
            <person name="Huang Y."/>
        </authorList>
    </citation>
    <scope>NUCLEOTIDE SEQUENCE</scope>
    <source>
        <strain evidence="12">HY1793</strain>
    </source>
</reference>
<accession>A0ABY4YUZ2</accession>
<dbReference type="InterPro" id="IPR043130">
    <property type="entry name" value="CDP-OH_PTrfase_TM_dom"/>
</dbReference>
<feature type="transmembrane region" description="Helical" evidence="10">
    <location>
        <begin position="55"/>
        <end position="76"/>
    </location>
</feature>
<keyword evidence="7 10" id="KW-0472">Membrane</keyword>
<keyword evidence="13" id="KW-1185">Reference proteome</keyword>
<evidence type="ECO:0000256" key="10">
    <source>
        <dbReference type="SAM" id="Phobius"/>
    </source>
</evidence>
<keyword evidence="3" id="KW-1003">Cell membrane</keyword>
<proteinExistence type="inferred from homology"/>
<sequence length="410" mass="41561">MVTELLHQLAAQPLLVVLLMTGGAVADSALGVGAVLPGETLVAVGATVLEGTRSLWLAWVSVAAGAFLGDHVGYAVGRRLGPAVAGSGPVRKVGRARWERVTGLVRRHAVPTLALGRLAPGVRTLVALGAGASGVSYGRFALGSGLGALLWSTVWVGGGAAVGRVLQEFDLVQLLPLAGALVVVALVVGNRRTLLRAVDSWLTWPNAITVARLLLTVPLCWWLVSAGSAGGAGAGPAPGWIAAAGVAWAGSDWLDGAVARRLGQETRVGAVLDPVADRLGVLAVGLSLAAGDHLPWWPVLLIVLTDAIVTLLAGHAAAHGRLAVSTLGKIRTAVLLGGLCLLLTGVLLLPEVAAAGAWVVSAGSVLHVLAGIDYVRRALLSARAHEAEADAGSGSDAPTRREAHSSFSHG</sequence>
<dbReference type="Gene3D" id="1.20.120.1760">
    <property type="match status" value="1"/>
</dbReference>
<feature type="transmembrane region" description="Helical" evidence="10">
    <location>
        <begin position="355"/>
        <end position="375"/>
    </location>
</feature>
<gene>
    <name evidence="12" type="ORF">NF556_01755</name>
</gene>
<organism evidence="12 13">
    <name type="scientific">Ornithinimicrobium faecis</name>
    <dbReference type="NCBI Taxonomy" id="2934158"/>
    <lineage>
        <taxon>Bacteria</taxon>
        <taxon>Bacillati</taxon>
        <taxon>Actinomycetota</taxon>
        <taxon>Actinomycetes</taxon>
        <taxon>Micrococcales</taxon>
        <taxon>Ornithinimicrobiaceae</taxon>
        <taxon>Ornithinimicrobium</taxon>
    </lineage>
</organism>
<evidence type="ECO:0000256" key="9">
    <source>
        <dbReference type="SAM" id="MobiDB-lite"/>
    </source>
</evidence>
<feature type="region of interest" description="Disordered" evidence="9">
    <location>
        <begin position="390"/>
        <end position="410"/>
    </location>
</feature>
<keyword evidence="5 10" id="KW-0812">Transmembrane</keyword>
<dbReference type="InterPro" id="IPR032818">
    <property type="entry name" value="DedA-like"/>
</dbReference>
<feature type="transmembrane region" description="Helical" evidence="10">
    <location>
        <begin position="330"/>
        <end position="349"/>
    </location>
</feature>
<evidence type="ECO:0000256" key="2">
    <source>
        <dbReference type="ARBA" id="ARBA00010792"/>
    </source>
</evidence>
<name>A0ABY4YUZ2_9MICO</name>
<evidence type="ECO:0000256" key="6">
    <source>
        <dbReference type="ARBA" id="ARBA00022989"/>
    </source>
</evidence>
<feature type="transmembrane region" description="Helical" evidence="10">
    <location>
        <begin position="125"/>
        <end position="151"/>
    </location>
</feature>
<evidence type="ECO:0000313" key="12">
    <source>
        <dbReference type="EMBL" id="USQ80417.1"/>
    </source>
</evidence>
<comment type="similarity">
    <text evidence="8">Belongs to the CDP-alcohol phosphatidyltransferase class-I family.</text>
</comment>
<comment type="subcellular location">
    <subcellularLocation>
        <location evidence="1">Cell membrane</location>
        <topology evidence="1">Multi-pass membrane protein</topology>
    </subcellularLocation>
</comment>
<dbReference type="PROSITE" id="PS00379">
    <property type="entry name" value="CDP_ALCOHOL_P_TRANSF"/>
    <property type="match status" value="1"/>
</dbReference>
<feature type="transmembrane region" description="Helical" evidence="10">
    <location>
        <begin position="201"/>
        <end position="224"/>
    </location>
</feature>
<dbReference type="Pfam" id="PF01066">
    <property type="entry name" value="CDP-OH_P_transf"/>
    <property type="match status" value="1"/>
</dbReference>
<evidence type="ECO:0000256" key="3">
    <source>
        <dbReference type="ARBA" id="ARBA00022475"/>
    </source>
</evidence>
<dbReference type="RefSeq" id="WP_252593793.1">
    <property type="nucleotide sequence ID" value="NZ_CP099489.1"/>
</dbReference>
<evidence type="ECO:0000256" key="7">
    <source>
        <dbReference type="ARBA" id="ARBA00023136"/>
    </source>
</evidence>
<keyword evidence="4 8" id="KW-0808">Transferase</keyword>
<feature type="domain" description="VTT" evidence="11">
    <location>
        <begin position="36"/>
        <end position="160"/>
    </location>
</feature>
<dbReference type="PANTHER" id="PTHR30353">
    <property type="entry name" value="INNER MEMBRANE PROTEIN DEDA-RELATED"/>
    <property type="match status" value="1"/>
</dbReference>
<evidence type="ECO:0000256" key="8">
    <source>
        <dbReference type="RuleBase" id="RU003750"/>
    </source>
</evidence>
<dbReference type="EMBL" id="CP099489">
    <property type="protein sequence ID" value="USQ80417.1"/>
    <property type="molecule type" value="Genomic_DNA"/>
</dbReference>